<dbReference type="Gene3D" id="1.10.530.10">
    <property type="match status" value="1"/>
</dbReference>
<comment type="similarity">
    <text evidence="9">In the N-terminal section; belongs to the bacterial solute-binding protein 3 family.</text>
</comment>
<dbReference type="CDD" id="cd01009">
    <property type="entry name" value="PBP2_YfhD_N"/>
    <property type="match status" value="1"/>
</dbReference>
<dbReference type="InterPro" id="IPR000189">
    <property type="entry name" value="Transglyc_AS"/>
</dbReference>
<evidence type="ECO:0000256" key="10">
    <source>
        <dbReference type="SAM" id="MobiDB-lite"/>
    </source>
</evidence>
<comment type="similarity">
    <text evidence="2">Belongs to the transglycosylase Slt family.</text>
</comment>
<sequence>MQSNLDLKYKGYTYEIFFLNNIKVNYFIIGIIALVAAMIIGLNLRWPNTQNNQLNQILSRGELRVSAISSPLIYLDDEANLHGFDYELVQSFADYLGVKLIITMRPTVELIFDDIEEGNADIGVAGLLYNKDRLQKMKTGPSYLNVTQQLVYRKGSTRPKSFNDIKGKLVVMAGSAHASTLKSLAGKYPELTWQETTEYTTNQLLEMVAEGLIDYTLEDSISVALQQRIHPEIAVGFDLVDDHAITWYMKRLNDDSLNAALLDFFNVSNEIDLLARLDEKYFSHVSSFDYFDTISFINAINKKLPNYQPLFEKYATTLDWKLLAAIAWQESHWDPLATSPTGVRGLMMLTKPTAETMGVADRLDAEESIKGGAAYLEYLMQRLPVSIADDDRIWFALAAYNMGYGHMQDVRKLTEMQGGDPDRWLDVKSRLPLLTQKKYYSQLNYGYARGHEAYRYVENIRRYHQSLVGYLQNQDKKQRALAIAEKSLILFPPLTTPNEQKQAVENANTAKQDDVTSNAPQASSTQNPHQEKVSLKHVQSTPVQQKLPAIPPKDTLTLGQYFLSPHTQEGSHAKEPTEPVTTNN</sequence>
<dbReference type="CDD" id="cd13403">
    <property type="entry name" value="MLTF-like"/>
    <property type="match status" value="1"/>
</dbReference>
<dbReference type="InterPro" id="IPR001638">
    <property type="entry name" value="Solute-binding_3/MltF_N"/>
</dbReference>
<dbReference type="Gene3D" id="3.40.190.10">
    <property type="entry name" value="Periplasmic binding protein-like II"/>
    <property type="match status" value="2"/>
</dbReference>
<comment type="catalytic activity">
    <reaction evidence="1 9">
        <text>Exolytic cleavage of the (1-&gt;4)-beta-glycosidic linkage between N-acetylmuramic acid (MurNAc) and N-acetylglucosamine (GlcNAc) residues in peptidoglycan, from either the reducing or the non-reducing ends of the peptidoglycan chains, with concomitant formation of a 1,6-anhydrobond in the MurNAc residue.</text>
        <dbReference type="EC" id="4.2.2.n1"/>
    </reaction>
</comment>
<evidence type="ECO:0000313" key="14">
    <source>
        <dbReference type="Proteomes" id="UP000004506"/>
    </source>
</evidence>
<feature type="active site" evidence="9">
    <location>
        <position position="330"/>
    </location>
</feature>
<dbReference type="InterPro" id="IPR023703">
    <property type="entry name" value="MltF"/>
</dbReference>
<keyword evidence="7 9" id="KW-0456">Lyase</keyword>
<comment type="similarity">
    <text evidence="3">Belongs to the bacterial solute-binding protein 3 family.</text>
</comment>
<evidence type="ECO:0000256" key="8">
    <source>
        <dbReference type="ARBA" id="ARBA00023316"/>
    </source>
</evidence>
<comment type="caution">
    <text evidence="9">Lacks conserved residue(s) required for the propagation of feature annotation.</text>
</comment>
<evidence type="ECO:0000256" key="9">
    <source>
        <dbReference type="HAMAP-Rule" id="MF_02016"/>
    </source>
</evidence>
<evidence type="ECO:0000256" key="1">
    <source>
        <dbReference type="ARBA" id="ARBA00001420"/>
    </source>
</evidence>
<feature type="region of interest" description="LT domain" evidence="9">
    <location>
        <begin position="286"/>
        <end position="584"/>
    </location>
</feature>
<evidence type="ECO:0000256" key="4">
    <source>
        <dbReference type="ARBA" id="ARBA00022729"/>
    </source>
</evidence>
<organism evidence="13 14">
    <name type="scientific">Providencia stuartii ATCC 25827</name>
    <dbReference type="NCBI Taxonomy" id="471874"/>
    <lineage>
        <taxon>Bacteria</taxon>
        <taxon>Pseudomonadati</taxon>
        <taxon>Pseudomonadota</taxon>
        <taxon>Gammaproteobacteria</taxon>
        <taxon>Enterobacterales</taxon>
        <taxon>Morganellaceae</taxon>
        <taxon>Providencia</taxon>
    </lineage>
</organism>
<dbReference type="FunFam" id="1.10.530.10:FF:000003">
    <property type="entry name" value="Membrane-bound lytic murein transglycosylase F"/>
    <property type="match status" value="1"/>
</dbReference>
<keyword evidence="5 9" id="KW-0472">Membrane</keyword>
<comment type="subcellular location">
    <subcellularLocation>
        <location evidence="9">Cell outer membrane</location>
        <topology evidence="9">Peripheral membrane protein</topology>
    </subcellularLocation>
    <text evidence="9">Attached to the inner leaflet of the outer membrane.</text>
</comment>
<dbReference type="PROSITE" id="PS00922">
    <property type="entry name" value="TRANSGLYCOSYLASE"/>
    <property type="match status" value="1"/>
</dbReference>
<comment type="similarity">
    <text evidence="9">In the C-terminal section; belongs to the transglycosylase Slt family.</text>
</comment>
<dbReference type="EMBL" id="ABJD02000101">
    <property type="protein sequence ID" value="EDU60071.1"/>
    <property type="molecule type" value="Genomic_DNA"/>
</dbReference>
<protein>
    <recommendedName>
        <fullName evidence="9">Membrane-bound lytic murein transglycosylase F</fullName>
        <ecNumber evidence="9">4.2.2.n1</ecNumber>
    </recommendedName>
    <alternativeName>
        <fullName evidence="9">Murein lyase F</fullName>
    </alternativeName>
</protein>
<gene>
    <name evidence="9" type="primary">mltF</name>
    <name evidence="13" type="ORF">PROSTU_03275</name>
</gene>
<keyword evidence="4 9" id="KW-0732">Signal</keyword>
<dbReference type="Pfam" id="PF01464">
    <property type="entry name" value="SLT"/>
    <property type="match status" value="1"/>
</dbReference>
<reference evidence="13 14" key="3">
    <citation type="submission" date="2008-05" db="EMBL/GenBank/DDBJ databases">
        <authorList>
            <person name="Fulton L."/>
            <person name="Clifton S."/>
            <person name="Fulton B."/>
            <person name="Xu J."/>
            <person name="Minx P."/>
            <person name="Pepin K.H."/>
            <person name="Johnson M."/>
            <person name="Thiruvilangam P."/>
            <person name="Bhonagiri V."/>
            <person name="Nash W.E."/>
            <person name="Mardis E.R."/>
            <person name="Wilson R.K."/>
        </authorList>
    </citation>
    <scope>NUCLEOTIDE SEQUENCE [LARGE SCALE GENOMIC DNA]</scope>
    <source>
        <strain evidence="13 14">ATCC 25827</strain>
    </source>
</reference>
<dbReference type="Pfam" id="PF00497">
    <property type="entry name" value="SBP_bac_3"/>
    <property type="match status" value="1"/>
</dbReference>
<evidence type="ECO:0000256" key="6">
    <source>
        <dbReference type="ARBA" id="ARBA00023237"/>
    </source>
</evidence>
<comment type="domain">
    <text evidence="9">The N-terminal domain does not have lytic activity and probably modulates enzymatic activity. The C-terminal domain is the catalytic active domain.</text>
</comment>
<dbReference type="InterPro" id="IPR023346">
    <property type="entry name" value="Lysozyme-like_dom_sf"/>
</dbReference>
<dbReference type="GO" id="GO:0009279">
    <property type="term" value="C:cell outer membrane"/>
    <property type="evidence" value="ECO:0007669"/>
    <property type="project" value="UniProtKB-SubCell"/>
</dbReference>
<dbReference type="PANTHER" id="PTHR35936">
    <property type="entry name" value="MEMBRANE-BOUND LYTIC MUREIN TRANSGLYCOSYLASE F"/>
    <property type="match status" value="1"/>
</dbReference>
<dbReference type="AlphaFoldDB" id="A0AA86YTP0"/>
<feature type="compositionally biased region" description="Polar residues" evidence="10">
    <location>
        <begin position="499"/>
        <end position="528"/>
    </location>
</feature>
<keyword evidence="11" id="KW-0812">Transmembrane</keyword>
<keyword evidence="8 9" id="KW-0961">Cell wall biogenesis/degradation</keyword>
<dbReference type="GO" id="GO:0009253">
    <property type="term" value="P:peptidoglycan catabolic process"/>
    <property type="evidence" value="ECO:0007669"/>
    <property type="project" value="TreeGrafter"/>
</dbReference>
<dbReference type="PANTHER" id="PTHR35936:SF32">
    <property type="entry name" value="MEMBRANE-BOUND LYTIC MUREIN TRANSGLYCOSYLASE F"/>
    <property type="match status" value="1"/>
</dbReference>
<dbReference type="NCBIfam" id="NF008112">
    <property type="entry name" value="PRK10859.1"/>
    <property type="match status" value="1"/>
</dbReference>
<evidence type="ECO:0000256" key="5">
    <source>
        <dbReference type="ARBA" id="ARBA00023136"/>
    </source>
</evidence>
<dbReference type="EC" id="4.2.2.n1" evidence="9"/>
<dbReference type="SUPFAM" id="SSF53955">
    <property type="entry name" value="Lysozyme-like"/>
    <property type="match status" value="1"/>
</dbReference>
<evidence type="ECO:0000256" key="2">
    <source>
        <dbReference type="ARBA" id="ARBA00007734"/>
    </source>
</evidence>
<proteinExistence type="inferred from homology"/>
<keyword evidence="11" id="KW-1133">Transmembrane helix</keyword>
<evidence type="ECO:0000256" key="3">
    <source>
        <dbReference type="ARBA" id="ARBA00010333"/>
    </source>
</evidence>
<evidence type="ECO:0000256" key="7">
    <source>
        <dbReference type="ARBA" id="ARBA00023239"/>
    </source>
</evidence>
<reference evidence="14" key="2">
    <citation type="submission" date="2008-04" db="EMBL/GenBank/DDBJ databases">
        <title>Draft genome sequence of Providencia stuartii(ATCC 25827).</title>
        <authorList>
            <person name="Sudarsanam P."/>
            <person name="Ley R."/>
            <person name="Guruge J."/>
            <person name="Turnbaugh P.J."/>
            <person name="Mahowald M."/>
            <person name="Liep D."/>
            <person name="Gordon J."/>
        </authorList>
    </citation>
    <scope>NUCLEOTIDE SEQUENCE [LARGE SCALE GENOMIC DNA]</scope>
    <source>
        <strain evidence="14">ATCC 25827</strain>
    </source>
</reference>
<evidence type="ECO:0000256" key="11">
    <source>
        <dbReference type="SAM" id="Phobius"/>
    </source>
</evidence>
<evidence type="ECO:0000259" key="12">
    <source>
        <dbReference type="SMART" id="SM00062"/>
    </source>
</evidence>
<reference evidence="14" key="1">
    <citation type="submission" date="2008-04" db="EMBL/GenBank/DDBJ databases">
        <title>Draft genome sequence of Providencia stuartii (ATCC 25827).</title>
        <authorList>
            <person name="Sudarsanam P."/>
            <person name="Ley R."/>
            <person name="Guruge J."/>
            <person name="Turnbaugh P.J."/>
            <person name="Mahowald M."/>
            <person name="Liep D."/>
            <person name="Gordon J."/>
        </authorList>
    </citation>
    <scope>NUCLEOTIDE SEQUENCE [LARGE SCALE GENOMIC DNA]</scope>
    <source>
        <strain evidence="14">ATCC 25827</strain>
    </source>
</reference>
<comment type="function">
    <text evidence="9">Murein-degrading enzyme that degrades murein glycan strands and insoluble, high-molecular weight murein sacculi, with the concomitant formation of a 1,6-anhydromuramoyl product. Lytic transglycosylases (LTs) play an integral role in the metabolism of the peptidoglycan (PG) sacculus. Their lytic action creates space within the PG sacculus to allow for its expansion as well as for the insertion of various structures such as secretion systems and flagella.</text>
</comment>
<dbReference type="GO" id="GO:0071555">
    <property type="term" value="P:cell wall organization"/>
    <property type="evidence" value="ECO:0007669"/>
    <property type="project" value="UniProtKB-KW"/>
</dbReference>
<dbReference type="GO" id="GO:0008933">
    <property type="term" value="F:peptidoglycan lytic transglycosylase activity"/>
    <property type="evidence" value="ECO:0007669"/>
    <property type="project" value="UniProtKB-UniRule"/>
</dbReference>
<feature type="region of interest" description="Disordered" evidence="10">
    <location>
        <begin position="499"/>
        <end position="584"/>
    </location>
</feature>
<dbReference type="Proteomes" id="UP000004506">
    <property type="component" value="Unassembled WGS sequence"/>
</dbReference>
<comment type="caution">
    <text evidence="13">The sequence shown here is derived from an EMBL/GenBank/DDBJ whole genome shotgun (WGS) entry which is preliminary data.</text>
</comment>
<dbReference type="InterPro" id="IPR008258">
    <property type="entry name" value="Transglycosylase_SLT_dom_1"/>
</dbReference>
<dbReference type="SMART" id="SM00062">
    <property type="entry name" value="PBPb"/>
    <property type="match status" value="1"/>
</dbReference>
<evidence type="ECO:0000313" key="13">
    <source>
        <dbReference type="EMBL" id="EDU60071.1"/>
    </source>
</evidence>
<keyword evidence="6 9" id="KW-0998">Cell outer membrane</keyword>
<name>A0AA86YTP0_PROST</name>
<dbReference type="SUPFAM" id="SSF53850">
    <property type="entry name" value="Periplasmic binding protein-like II"/>
    <property type="match status" value="1"/>
</dbReference>
<feature type="domain" description="Solute-binding protein family 3/N-terminal" evidence="12">
    <location>
        <begin position="62"/>
        <end position="285"/>
    </location>
</feature>
<feature type="transmembrane region" description="Helical" evidence="11">
    <location>
        <begin position="24"/>
        <end position="46"/>
    </location>
</feature>
<dbReference type="HAMAP" id="MF_02016">
    <property type="entry name" value="MltF"/>
    <property type="match status" value="1"/>
</dbReference>
<accession>A0AA86YTP0</accession>
<dbReference type="GO" id="GO:0016998">
    <property type="term" value="P:cell wall macromolecule catabolic process"/>
    <property type="evidence" value="ECO:0007669"/>
    <property type="project" value="UniProtKB-UniRule"/>
</dbReference>